<keyword evidence="5" id="KW-1185">Reference proteome</keyword>
<keyword evidence="3" id="KW-0472">Membrane</keyword>
<reference evidence="4 5" key="2">
    <citation type="submission" date="2019-09" db="EMBL/GenBank/DDBJ databases">
        <authorList>
            <person name="Jin C."/>
        </authorList>
    </citation>
    <scope>NUCLEOTIDE SEQUENCE [LARGE SCALE GENOMIC DNA]</scope>
    <source>
        <strain evidence="4 5">AN110305</strain>
    </source>
</reference>
<dbReference type="InterPro" id="IPR029050">
    <property type="entry name" value="Immunoprotect_excell_Ig-like"/>
</dbReference>
<feature type="region of interest" description="Disordered" evidence="2">
    <location>
        <begin position="75"/>
        <end position="112"/>
    </location>
</feature>
<dbReference type="Proteomes" id="UP000323454">
    <property type="component" value="Unassembled WGS sequence"/>
</dbReference>
<feature type="region of interest" description="Disordered" evidence="2">
    <location>
        <begin position="1"/>
        <end position="41"/>
    </location>
</feature>
<dbReference type="RefSeq" id="WP_149850775.1">
    <property type="nucleotide sequence ID" value="NZ_VUOB01000030.1"/>
</dbReference>
<keyword evidence="1" id="KW-0732">Signal</keyword>
<evidence type="ECO:0000256" key="3">
    <source>
        <dbReference type="SAM" id="Phobius"/>
    </source>
</evidence>
<accession>A0A5B2XD99</accession>
<organism evidence="4 5">
    <name type="scientific">Solihabitans fulvus</name>
    <dbReference type="NCBI Taxonomy" id="1892852"/>
    <lineage>
        <taxon>Bacteria</taxon>
        <taxon>Bacillati</taxon>
        <taxon>Actinomycetota</taxon>
        <taxon>Actinomycetes</taxon>
        <taxon>Pseudonocardiales</taxon>
        <taxon>Pseudonocardiaceae</taxon>
        <taxon>Solihabitans</taxon>
    </lineage>
</organism>
<comment type="caution">
    <text evidence="4">The sequence shown here is derived from an EMBL/GenBank/DDBJ whole genome shotgun (WGS) entry which is preliminary data.</text>
</comment>
<keyword evidence="3" id="KW-0812">Transmembrane</keyword>
<evidence type="ECO:0000256" key="1">
    <source>
        <dbReference type="ARBA" id="ARBA00022729"/>
    </source>
</evidence>
<protein>
    <recommendedName>
        <fullName evidence="6">DUF4352 domain-containing protein</fullName>
    </recommendedName>
</protein>
<evidence type="ECO:0000313" key="4">
    <source>
        <dbReference type="EMBL" id="KAA2261144.1"/>
    </source>
</evidence>
<sequence length="316" mass="32718">MNPENPGTPEQPGTPAGQAGPEVHANPGGPDSGVPDDLAPVAVPQDLAPVIPIDEIPGAQIPVTGIPVAELPAVTSWPQAPGPQAAGQQTTGQFPSFQPAPDQTGVVPHAPVPESRSNRNLWIGLGAAGLVVVLLFVVIAVSLANPPKNENRAAPVRPSPSFLPPVATRTPAFTTPRIEEPKTVPVGQQVSLRTALGDTYTLSVSPLQLDLQRTSPYAPRAKNGSYASTSIQMVATQTKATSVMANSISFKIVYADGTAVPSTPGLDMPGTPLVTVSLSEGQKAAGDVYFDVDPARLAGAKIEFEYLGRVAAFWTL</sequence>
<name>A0A5B2XD99_9PSEU</name>
<gene>
    <name evidence="4" type="ORF">F0L68_18065</name>
</gene>
<dbReference type="OrthoDB" id="166023at2"/>
<dbReference type="AlphaFoldDB" id="A0A5B2XD99"/>
<keyword evidence="3" id="KW-1133">Transmembrane helix</keyword>
<reference evidence="4 5" key="1">
    <citation type="submission" date="2019-09" db="EMBL/GenBank/DDBJ databases">
        <title>Goodfellowia gen. nov., a new genus of the Pseudonocardineae related to Actinoalloteichus, containing Goodfellowia coeruleoviolacea gen. nov., comb. nov. gen. nov., comb. nov.</title>
        <authorList>
            <person name="Labeda D."/>
        </authorList>
    </citation>
    <scope>NUCLEOTIDE SEQUENCE [LARGE SCALE GENOMIC DNA]</scope>
    <source>
        <strain evidence="4 5">AN110305</strain>
    </source>
</reference>
<feature type="compositionally biased region" description="Low complexity" evidence="2">
    <location>
        <begin position="78"/>
        <end position="93"/>
    </location>
</feature>
<feature type="transmembrane region" description="Helical" evidence="3">
    <location>
        <begin position="121"/>
        <end position="144"/>
    </location>
</feature>
<proteinExistence type="predicted"/>
<dbReference type="EMBL" id="VUOB01000030">
    <property type="protein sequence ID" value="KAA2261144.1"/>
    <property type="molecule type" value="Genomic_DNA"/>
</dbReference>
<evidence type="ECO:0000256" key="2">
    <source>
        <dbReference type="SAM" id="MobiDB-lite"/>
    </source>
</evidence>
<dbReference type="Gene3D" id="2.60.40.1240">
    <property type="match status" value="1"/>
</dbReference>
<evidence type="ECO:0008006" key="6">
    <source>
        <dbReference type="Google" id="ProtNLM"/>
    </source>
</evidence>
<evidence type="ECO:0000313" key="5">
    <source>
        <dbReference type="Proteomes" id="UP000323454"/>
    </source>
</evidence>